<accession>A0A3M2MG27</accession>
<keyword evidence="4" id="KW-1185">Reference proteome</keyword>
<evidence type="ECO:0000256" key="1">
    <source>
        <dbReference type="SAM" id="MobiDB-lite"/>
    </source>
</evidence>
<dbReference type="EMBL" id="RFFG01000002">
    <property type="protein sequence ID" value="RMI47595.1"/>
    <property type="molecule type" value="Genomic_DNA"/>
</dbReference>
<dbReference type="CDD" id="cd00085">
    <property type="entry name" value="HNHc"/>
    <property type="match status" value="1"/>
</dbReference>
<evidence type="ECO:0000313" key="3">
    <source>
        <dbReference type="EMBL" id="RMI47595.1"/>
    </source>
</evidence>
<comment type="caution">
    <text evidence="3">The sequence shown here is derived from an EMBL/GenBank/DDBJ whole genome shotgun (WGS) entry which is preliminary data.</text>
</comment>
<evidence type="ECO:0000313" key="4">
    <source>
        <dbReference type="Proteomes" id="UP000282674"/>
    </source>
</evidence>
<protein>
    <submittedName>
        <fullName evidence="3">HNH endonuclease</fullName>
    </submittedName>
</protein>
<dbReference type="RefSeq" id="WP_122192445.1">
    <property type="nucleotide sequence ID" value="NZ_JBHSKC010000016.1"/>
</dbReference>
<reference evidence="3 4" key="1">
    <citation type="submission" date="2018-10" db="EMBL/GenBank/DDBJ databases">
        <title>Isolation from soil.</title>
        <authorList>
            <person name="Hu J."/>
        </authorList>
    </citation>
    <scope>NUCLEOTIDE SEQUENCE [LARGE SCALE GENOMIC DNA]</scope>
    <source>
        <strain evidence="3 4">NEAU-Ht49</strain>
    </source>
</reference>
<feature type="compositionally biased region" description="Low complexity" evidence="1">
    <location>
        <begin position="36"/>
        <end position="53"/>
    </location>
</feature>
<dbReference type="GO" id="GO:0004519">
    <property type="term" value="F:endonuclease activity"/>
    <property type="evidence" value="ECO:0007669"/>
    <property type="project" value="UniProtKB-KW"/>
</dbReference>
<evidence type="ECO:0000256" key="2">
    <source>
        <dbReference type="SAM" id="SignalP"/>
    </source>
</evidence>
<gene>
    <name evidence="3" type="ORF">EBO15_01455</name>
</gene>
<keyword evidence="3" id="KW-0378">Hydrolase</keyword>
<keyword evidence="3" id="KW-0255">Endonuclease</keyword>
<feature type="signal peptide" evidence="2">
    <location>
        <begin position="1"/>
        <end position="27"/>
    </location>
</feature>
<dbReference type="AlphaFoldDB" id="A0A3M2MG27"/>
<dbReference type="InterPro" id="IPR003615">
    <property type="entry name" value="HNH_nuc"/>
</dbReference>
<organism evidence="3 4">
    <name type="scientific">Actinomadura harenae</name>
    <dbReference type="NCBI Taxonomy" id="2483351"/>
    <lineage>
        <taxon>Bacteria</taxon>
        <taxon>Bacillati</taxon>
        <taxon>Actinomycetota</taxon>
        <taxon>Actinomycetes</taxon>
        <taxon>Streptosporangiales</taxon>
        <taxon>Thermomonosporaceae</taxon>
        <taxon>Actinomadura</taxon>
    </lineage>
</organism>
<proteinExistence type="predicted"/>
<sequence length="194" mass="20356">MQRIVPAVALAAAVITAAAGCSSTSSADASRHRPTHSPTVSPTTSPTHRPSGSCHASSLDPASTRPDPACTPGALNPNVTQANIHQTVCVAGYTKTIRPPVAYTNALKRQQIIEYGYANTSPSAYEEDHFIPLSLGGNPTDPHNLWPEPGNPNPKDQVEFKLYKALCAGQVQLAPAQQAIAADWTTAVAKLGLK</sequence>
<dbReference type="Proteomes" id="UP000282674">
    <property type="component" value="Unassembled WGS sequence"/>
</dbReference>
<keyword evidence="2" id="KW-0732">Signal</keyword>
<name>A0A3M2MG27_9ACTN</name>
<dbReference type="PROSITE" id="PS51257">
    <property type="entry name" value="PROKAR_LIPOPROTEIN"/>
    <property type="match status" value="1"/>
</dbReference>
<feature type="chain" id="PRO_5018010116" evidence="2">
    <location>
        <begin position="28"/>
        <end position="194"/>
    </location>
</feature>
<dbReference type="OrthoDB" id="163358at2"/>
<feature type="region of interest" description="Disordered" evidence="1">
    <location>
        <begin position="24"/>
        <end position="74"/>
    </location>
</feature>
<keyword evidence="3" id="KW-0540">Nuclease</keyword>